<organism evidence="3 4">
    <name type="scientific">Persicobacter psychrovividus</name>
    <dbReference type="NCBI Taxonomy" id="387638"/>
    <lineage>
        <taxon>Bacteria</taxon>
        <taxon>Pseudomonadati</taxon>
        <taxon>Bacteroidota</taxon>
        <taxon>Cytophagia</taxon>
        <taxon>Cytophagales</taxon>
        <taxon>Persicobacteraceae</taxon>
        <taxon>Persicobacter</taxon>
    </lineage>
</organism>
<dbReference type="Gene3D" id="1.10.530.10">
    <property type="match status" value="1"/>
</dbReference>
<dbReference type="Pfam" id="PF01476">
    <property type="entry name" value="LysM"/>
    <property type="match status" value="3"/>
</dbReference>
<name>A0ABN6L9U1_9BACT</name>
<dbReference type="Pfam" id="PF01464">
    <property type="entry name" value="SLT"/>
    <property type="match status" value="1"/>
</dbReference>
<dbReference type="CDD" id="cd16894">
    <property type="entry name" value="MltD-like"/>
    <property type="match status" value="1"/>
</dbReference>
<dbReference type="SMART" id="SM00257">
    <property type="entry name" value="LysM"/>
    <property type="match status" value="3"/>
</dbReference>
<feature type="domain" description="LysM" evidence="2">
    <location>
        <begin position="356"/>
        <end position="400"/>
    </location>
</feature>
<dbReference type="PANTHER" id="PTHR33734:SF22">
    <property type="entry name" value="MEMBRANE-BOUND LYTIC MUREIN TRANSGLYCOSYLASE D"/>
    <property type="match status" value="1"/>
</dbReference>
<dbReference type="Gene3D" id="3.10.350.10">
    <property type="entry name" value="LysM domain"/>
    <property type="match status" value="3"/>
</dbReference>
<feature type="domain" description="LysM" evidence="2">
    <location>
        <begin position="473"/>
        <end position="517"/>
    </location>
</feature>
<dbReference type="PROSITE" id="PS51782">
    <property type="entry name" value="LYSM"/>
    <property type="match status" value="3"/>
</dbReference>
<dbReference type="InterPro" id="IPR036779">
    <property type="entry name" value="LysM_dom_sf"/>
</dbReference>
<dbReference type="SUPFAM" id="SSF53955">
    <property type="entry name" value="Lysozyme-like"/>
    <property type="match status" value="1"/>
</dbReference>
<sequence>MLGALAQAKEVHIPSVMYFAGIKLELSPALRAELKQEVEKLHTGGIYFDQKLNRVYTYMPIIEQVMKEQGLPDDFKYLPIQESSLLGHVVSSSNAVGFWQFKKATGVEVGLRIDHNIDERMSIIASTRGAANYLKKNNRYLDNWVNALLSYYAGLGGAQRYIHKRDKGATVMKVTPKLHWYVKKTLAHKLAFEPFLEAMPPQKYYLQRYKQGQGKTMKQVAHNLGVDEETLQSYNLWLKRGRVPTQGVYEFVYPVEGPSRQMDYMAKKTHENGENTPPQIKSYPRWRGIASRIKRINGIRGVVAQSGDDITALATLGKISEIKFITYNDIPAHRTINKGEIFYFKRKHRRADKGVEFHTAQYGETMWDIAQHYGIRLKSLLKLNRMRDFDQLKAGRVIHLRKKRKSREAIIYHQVEKNQPVVTEKKQQAAPKPKQKKTTYRETKKEVAVKKKQKATPVEPAPAPVIDRSVTTDYYTVQKGDTFYAISREFDIPVPELLALNQLSSGAVLSIGQRLKVTKTKQEVAPKAAPEKSAQPQQKVHIVEKGETLYKIARMNNVSVQDILKWNNKPTAELEIGERIVLFLLHD</sequence>
<keyword evidence="4" id="KW-1185">Reference proteome</keyword>
<proteinExistence type="predicted"/>
<dbReference type="InterPro" id="IPR008258">
    <property type="entry name" value="Transglycosylase_SLT_dom_1"/>
</dbReference>
<feature type="region of interest" description="Disordered" evidence="1">
    <location>
        <begin position="421"/>
        <end position="463"/>
    </location>
</feature>
<dbReference type="InterPro" id="IPR018392">
    <property type="entry name" value="LysM"/>
</dbReference>
<dbReference type="EMBL" id="AP025292">
    <property type="protein sequence ID" value="BDC98392.1"/>
    <property type="molecule type" value="Genomic_DNA"/>
</dbReference>
<dbReference type="PANTHER" id="PTHR33734">
    <property type="entry name" value="LYSM DOMAIN-CONTAINING GPI-ANCHORED PROTEIN 2"/>
    <property type="match status" value="1"/>
</dbReference>
<reference evidence="3 4" key="1">
    <citation type="submission" date="2021-12" db="EMBL/GenBank/DDBJ databases">
        <title>Genome sequencing of bacteria with rrn-lacking chromosome and rrn-plasmid.</title>
        <authorList>
            <person name="Anda M."/>
            <person name="Iwasaki W."/>
        </authorList>
    </citation>
    <scope>NUCLEOTIDE SEQUENCE [LARGE SCALE GENOMIC DNA]</scope>
    <source>
        <strain evidence="3 4">NBRC 101262</strain>
    </source>
</reference>
<evidence type="ECO:0000313" key="3">
    <source>
        <dbReference type="EMBL" id="BDC98392.1"/>
    </source>
</evidence>
<protein>
    <recommendedName>
        <fullName evidence="2">LysM domain-containing protein</fullName>
    </recommendedName>
</protein>
<dbReference type="CDD" id="cd00118">
    <property type="entry name" value="LysM"/>
    <property type="match status" value="3"/>
</dbReference>
<evidence type="ECO:0000259" key="2">
    <source>
        <dbReference type="PROSITE" id="PS51782"/>
    </source>
</evidence>
<dbReference type="Proteomes" id="UP001354989">
    <property type="component" value="Chromosome"/>
</dbReference>
<evidence type="ECO:0000313" key="4">
    <source>
        <dbReference type="Proteomes" id="UP001354989"/>
    </source>
</evidence>
<dbReference type="InterPro" id="IPR023346">
    <property type="entry name" value="Lysozyme-like_dom_sf"/>
</dbReference>
<feature type="compositionally biased region" description="Basic and acidic residues" evidence="1">
    <location>
        <begin position="439"/>
        <end position="449"/>
    </location>
</feature>
<feature type="domain" description="LysM" evidence="2">
    <location>
        <begin position="539"/>
        <end position="582"/>
    </location>
</feature>
<accession>A0ABN6L9U1</accession>
<gene>
    <name evidence="3" type="ORF">PEPS_06730</name>
</gene>
<dbReference type="SUPFAM" id="SSF54106">
    <property type="entry name" value="LysM domain"/>
    <property type="match status" value="3"/>
</dbReference>
<evidence type="ECO:0000256" key="1">
    <source>
        <dbReference type="SAM" id="MobiDB-lite"/>
    </source>
</evidence>